<dbReference type="InterPro" id="IPR011010">
    <property type="entry name" value="DNA_brk_join_enz"/>
</dbReference>
<dbReference type="InterPro" id="IPR010998">
    <property type="entry name" value="Integrase_recombinase_N"/>
</dbReference>
<dbReference type="Proteomes" id="UP000650524">
    <property type="component" value="Unassembled WGS sequence"/>
</dbReference>
<evidence type="ECO:0000256" key="3">
    <source>
        <dbReference type="ARBA" id="ARBA00023172"/>
    </source>
</evidence>
<dbReference type="Gene3D" id="1.10.443.10">
    <property type="entry name" value="Intergrase catalytic core"/>
    <property type="match status" value="1"/>
</dbReference>
<dbReference type="GO" id="GO:0003677">
    <property type="term" value="F:DNA binding"/>
    <property type="evidence" value="ECO:0007669"/>
    <property type="project" value="UniProtKB-KW"/>
</dbReference>
<keyword evidence="2" id="KW-0238">DNA-binding</keyword>
<comment type="similarity">
    <text evidence="1">Belongs to the 'phage' integrase family.</text>
</comment>
<gene>
    <name evidence="5" type="ORF">H8E19_14670</name>
</gene>
<dbReference type="InterPro" id="IPR050090">
    <property type="entry name" value="Tyrosine_recombinase_XerCD"/>
</dbReference>
<dbReference type="SUPFAM" id="SSF56349">
    <property type="entry name" value="DNA breaking-rejoining enzymes"/>
    <property type="match status" value="1"/>
</dbReference>
<accession>A0A8J6T8N4</accession>
<keyword evidence="3" id="KW-0233">DNA recombination</keyword>
<dbReference type="PANTHER" id="PTHR30349:SF64">
    <property type="entry name" value="PROPHAGE INTEGRASE INTD-RELATED"/>
    <property type="match status" value="1"/>
</dbReference>
<sequence>MSILAECPLCHRKITVKKKTCKCGGNMDKMKRSQKVKFWIDYRLPDGKQKREAVSGEGLNPYSIEDARKAHSKRVVQKAENRILDIKQDTRMTFNELAEWYLNLERVKVLSSFWRVELALKKFNSEFGDFIVSQIKPADLENYQMKRKKEGRADATVDQETGAAKTMIIKGFDNGLISGDTLRVFKAVKKLLKGNSNARDRVLSPNEFEGLLSHASLHLKPILAMGYYTGMREGEILNLTWDKVDLGNRAIKLEAGDTKDHEARTIPICDNLLNILKEETRVIRKAGEANHVFLYKGKPIRDLPGWPLQNPPPVATSKSPT</sequence>
<dbReference type="AlphaFoldDB" id="A0A8J6T8N4"/>
<dbReference type="Gene3D" id="1.10.150.130">
    <property type="match status" value="1"/>
</dbReference>
<evidence type="ECO:0000313" key="6">
    <source>
        <dbReference type="Proteomes" id="UP000650524"/>
    </source>
</evidence>
<dbReference type="InterPro" id="IPR002104">
    <property type="entry name" value="Integrase_catalytic"/>
</dbReference>
<protein>
    <submittedName>
        <fullName evidence="5">Tyrosine-type recombinase/integrase</fullName>
    </submittedName>
</protein>
<feature type="non-terminal residue" evidence="5">
    <location>
        <position position="321"/>
    </location>
</feature>
<feature type="domain" description="Tyr recombinase" evidence="4">
    <location>
        <begin position="198"/>
        <end position="321"/>
    </location>
</feature>
<proteinExistence type="inferred from homology"/>
<name>A0A8J6T8N4_9DELT</name>
<dbReference type="GO" id="GO:0006310">
    <property type="term" value="P:DNA recombination"/>
    <property type="evidence" value="ECO:0007669"/>
    <property type="project" value="UniProtKB-KW"/>
</dbReference>
<reference evidence="5 6" key="1">
    <citation type="submission" date="2020-08" db="EMBL/GenBank/DDBJ databases">
        <title>Bridging the membrane lipid divide: bacteria of the FCB group superphylum have the potential to synthesize archaeal ether lipids.</title>
        <authorList>
            <person name="Villanueva L."/>
            <person name="Von Meijenfeldt F.A.B."/>
            <person name="Westbye A.B."/>
            <person name="Yadav S."/>
            <person name="Hopmans E.C."/>
            <person name="Dutilh B.E."/>
            <person name="Sinninghe Damste J.S."/>
        </authorList>
    </citation>
    <scope>NUCLEOTIDE SEQUENCE [LARGE SCALE GENOMIC DNA]</scope>
    <source>
        <strain evidence="5">NIOZ-UU27</strain>
    </source>
</reference>
<dbReference type="PANTHER" id="PTHR30349">
    <property type="entry name" value="PHAGE INTEGRASE-RELATED"/>
    <property type="match status" value="1"/>
</dbReference>
<organism evidence="5 6">
    <name type="scientific">Candidatus Desulfacyla euxinica</name>
    <dbReference type="NCBI Taxonomy" id="2841693"/>
    <lineage>
        <taxon>Bacteria</taxon>
        <taxon>Deltaproteobacteria</taxon>
        <taxon>Candidatus Desulfacyla</taxon>
    </lineage>
</organism>
<evidence type="ECO:0000259" key="4">
    <source>
        <dbReference type="PROSITE" id="PS51898"/>
    </source>
</evidence>
<evidence type="ECO:0000256" key="1">
    <source>
        <dbReference type="ARBA" id="ARBA00008857"/>
    </source>
</evidence>
<dbReference type="InterPro" id="IPR013762">
    <property type="entry name" value="Integrase-like_cat_sf"/>
</dbReference>
<dbReference type="EMBL" id="JACNJD010000297">
    <property type="protein sequence ID" value="MBC8178644.1"/>
    <property type="molecule type" value="Genomic_DNA"/>
</dbReference>
<comment type="caution">
    <text evidence="5">The sequence shown here is derived from an EMBL/GenBank/DDBJ whole genome shotgun (WGS) entry which is preliminary data.</text>
</comment>
<evidence type="ECO:0000256" key="2">
    <source>
        <dbReference type="ARBA" id="ARBA00023125"/>
    </source>
</evidence>
<dbReference type="Pfam" id="PF00589">
    <property type="entry name" value="Phage_integrase"/>
    <property type="match status" value="1"/>
</dbReference>
<evidence type="ECO:0000313" key="5">
    <source>
        <dbReference type="EMBL" id="MBC8178644.1"/>
    </source>
</evidence>
<dbReference type="PROSITE" id="PS51898">
    <property type="entry name" value="TYR_RECOMBINASE"/>
    <property type="match status" value="1"/>
</dbReference>
<dbReference type="GO" id="GO:0015074">
    <property type="term" value="P:DNA integration"/>
    <property type="evidence" value="ECO:0007669"/>
    <property type="project" value="InterPro"/>
</dbReference>